<dbReference type="GO" id="GO:0004329">
    <property type="term" value="F:formate-tetrahydrofolate ligase activity"/>
    <property type="evidence" value="ECO:0007669"/>
    <property type="project" value="UniProtKB-EC"/>
</dbReference>
<keyword evidence="1 5" id="KW-0554">One-carbon metabolism</keyword>
<dbReference type="CDD" id="cd00477">
    <property type="entry name" value="FTHFS"/>
    <property type="match status" value="1"/>
</dbReference>
<evidence type="ECO:0000256" key="4">
    <source>
        <dbReference type="ARBA" id="ARBA00022840"/>
    </source>
</evidence>
<feature type="binding site" evidence="5">
    <location>
        <begin position="53"/>
        <end position="60"/>
    </location>
    <ligand>
        <name>ATP</name>
        <dbReference type="ChEBI" id="CHEBI:30616"/>
    </ligand>
</feature>
<evidence type="ECO:0000256" key="3">
    <source>
        <dbReference type="ARBA" id="ARBA00022741"/>
    </source>
</evidence>
<organism evidence="6 7">
    <name type="scientific">Paenibacillus turicensis</name>
    <dbReference type="NCBI Taxonomy" id="160487"/>
    <lineage>
        <taxon>Bacteria</taxon>
        <taxon>Bacillati</taxon>
        <taxon>Bacillota</taxon>
        <taxon>Bacilli</taxon>
        <taxon>Bacillales</taxon>
        <taxon>Paenibacillaceae</taxon>
        <taxon>Paenibacillus</taxon>
    </lineage>
</organism>
<dbReference type="Gene3D" id="3.40.50.300">
    <property type="entry name" value="P-loop containing nucleotide triphosphate hydrolases"/>
    <property type="match status" value="1"/>
</dbReference>
<comment type="similarity">
    <text evidence="5">Belongs to the formate--tetrahydrofolate ligase family.</text>
</comment>
<keyword evidence="4 5" id="KW-0067">ATP-binding</keyword>
<sequence>MKPIIDVAQDFGIPQEELELYGSYKSKINLSIMDDYASQPNGKLILVTAMNPTPAGEGKTLTTIGLSQALNVIGKRTIAALREPSMGPCFGMKGGATGDNKARIEPSEDINLHFTGDIHAISSAHNLLAAMIDNHIFHGNTLSIDPKRIMWKRVLDMNDRSLRQIIIGLGDNNGSTHESGFMITTASEIMAILCLSESLEDLKDRLGRIWIGYNFSNEIVTAAQIGAVDAMLVLLKDAIKPNLVQTIEGTPVIVHGGPFANIAHGCSSVLGTKIALKLADYVVTEAGFGADLGAEKFFNIKCRQSGLTPSAAVLVVTLKALKYNGGVAKAELDLPNLEAMQSGLANMKRHIENIKKFGVPVVVAINHFSADSKEEINFLVQYCNELGIRAEISNVWADGGQGGVGLANAVVEAITEAEVKSITQFHPLYDLELSIQQKIEKIVTDIYRGKDVQFSAKAIKQIKDAEQLGYGNMPVCMAKTPYSFSDQPKLLGAPEGFTVQVNGISVSAGAKFIVVYTGAVMTMPGLPKTPAAERIYLDDNGEIQGLL</sequence>
<evidence type="ECO:0000313" key="6">
    <source>
        <dbReference type="EMBL" id="MBP1904721.1"/>
    </source>
</evidence>
<dbReference type="HAMAP" id="MF_01543">
    <property type="entry name" value="FTHFS"/>
    <property type="match status" value="1"/>
</dbReference>
<keyword evidence="2 5" id="KW-0436">Ligase</keyword>
<name>A0ABS4FQ72_9BACL</name>
<keyword evidence="7" id="KW-1185">Reference proteome</keyword>
<reference evidence="6 7" key="1">
    <citation type="submission" date="2021-03" db="EMBL/GenBank/DDBJ databases">
        <title>Genomic Encyclopedia of Type Strains, Phase IV (KMG-IV): sequencing the most valuable type-strain genomes for metagenomic binning, comparative biology and taxonomic classification.</title>
        <authorList>
            <person name="Goeker M."/>
        </authorList>
    </citation>
    <scope>NUCLEOTIDE SEQUENCE [LARGE SCALE GENOMIC DNA]</scope>
    <source>
        <strain evidence="6 7">DSM 14349</strain>
    </source>
</reference>
<gene>
    <name evidence="5" type="primary">fhs</name>
    <name evidence="6" type="ORF">J2Z32_001344</name>
</gene>
<comment type="caution">
    <text evidence="6">The sequence shown here is derived from an EMBL/GenBank/DDBJ whole genome shotgun (WGS) entry which is preliminary data.</text>
</comment>
<dbReference type="NCBIfam" id="NF010030">
    <property type="entry name" value="PRK13505.1"/>
    <property type="match status" value="1"/>
</dbReference>
<evidence type="ECO:0000313" key="7">
    <source>
        <dbReference type="Proteomes" id="UP001519272"/>
    </source>
</evidence>
<dbReference type="SUPFAM" id="SSF52540">
    <property type="entry name" value="P-loop containing nucleoside triphosphate hydrolases"/>
    <property type="match status" value="1"/>
</dbReference>
<comment type="catalytic activity">
    <reaction evidence="5">
        <text>(6S)-5,6,7,8-tetrahydrofolate + formate + ATP = (6R)-10-formyltetrahydrofolate + ADP + phosphate</text>
        <dbReference type="Rhea" id="RHEA:20221"/>
        <dbReference type="ChEBI" id="CHEBI:15740"/>
        <dbReference type="ChEBI" id="CHEBI:30616"/>
        <dbReference type="ChEBI" id="CHEBI:43474"/>
        <dbReference type="ChEBI" id="CHEBI:57453"/>
        <dbReference type="ChEBI" id="CHEBI:195366"/>
        <dbReference type="ChEBI" id="CHEBI:456216"/>
        <dbReference type="EC" id="6.3.4.3"/>
    </reaction>
</comment>
<keyword evidence="3 5" id="KW-0547">Nucleotide-binding</keyword>
<dbReference type="EC" id="6.3.4.3" evidence="5"/>
<evidence type="ECO:0000256" key="1">
    <source>
        <dbReference type="ARBA" id="ARBA00022563"/>
    </source>
</evidence>
<proteinExistence type="inferred from homology"/>
<dbReference type="EMBL" id="JAGGKG010000004">
    <property type="protein sequence ID" value="MBP1904721.1"/>
    <property type="molecule type" value="Genomic_DNA"/>
</dbReference>
<dbReference type="Proteomes" id="UP001519272">
    <property type="component" value="Unassembled WGS sequence"/>
</dbReference>
<evidence type="ECO:0000256" key="2">
    <source>
        <dbReference type="ARBA" id="ARBA00022598"/>
    </source>
</evidence>
<dbReference type="Gene3D" id="3.30.1510.10">
    <property type="entry name" value="Domain 2, N(10)-formyltetrahydrofolate synthetase"/>
    <property type="match status" value="1"/>
</dbReference>
<dbReference type="InterPro" id="IPR027417">
    <property type="entry name" value="P-loop_NTPase"/>
</dbReference>
<dbReference type="InterPro" id="IPR000559">
    <property type="entry name" value="Formate_THF_ligase"/>
</dbReference>
<protein>
    <recommendedName>
        <fullName evidence="5">Formate--tetrahydrofolate ligase</fullName>
        <ecNumber evidence="5">6.3.4.3</ecNumber>
    </recommendedName>
    <alternativeName>
        <fullName evidence="5">Formyltetrahydrofolate synthetase</fullName>
        <shortName evidence="5">FHS</shortName>
        <shortName evidence="5">FTHFS</shortName>
    </alternativeName>
</protein>
<dbReference type="RefSeq" id="WP_210088384.1">
    <property type="nucleotide sequence ID" value="NZ_JAGGKG010000004.1"/>
</dbReference>
<evidence type="ECO:0000256" key="5">
    <source>
        <dbReference type="HAMAP-Rule" id="MF_01543"/>
    </source>
</evidence>
<dbReference type="Pfam" id="PF01268">
    <property type="entry name" value="FTHFS"/>
    <property type="match status" value="1"/>
</dbReference>
<dbReference type="Gene3D" id="3.10.410.10">
    <property type="entry name" value="Formyltetrahydrofolate synthetase, domain 3"/>
    <property type="match status" value="1"/>
</dbReference>
<accession>A0ABS4FQ72</accession>
<comment type="pathway">
    <text evidence="5">One-carbon metabolism; tetrahydrofolate interconversion.</text>
</comment>